<dbReference type="OrthoDB" id="1747797at2759"/>
<dbReference type="Gene3D" id="3.80.10.10">
    <property type="entry name" value="Ribonuclease Inhibitor"/>
    <property type="match status" value="3"/>
</dbReference>
<sequence>MNKTEDLHLDQLKGIKNVLAELNNGEDFPHLKKLHIQNGREVQYIATEKIKLSQLQSMTLQGLPQLINFCSQDNRCSTSQQEGNTNSEPLPLFNTQFVLPYLESLRLSSINLKRIWHSQLSETCYVVPNLTRLNIEGCDNLEYLLSPSIARSLVQLKHFKIGKCMCLRDVISTDGIEEEKKAVICLPRLGSLEIKNLHNLIKFCSGNYNIEFPSLKVLTIDNCPKLGEFISENKMEGNHHSSTQAFFNEKAAVPSLKSMRISHLRNVKKIFHNELLAGSFCKLEEMTVENCDELLTVFSSTIVGVFSCLEKLRVNDCDSLEQIFEVGGLSITETHAVDCQLRELYISDLPELKHVWNDPLGILAFQSLRKVNVWRCPSLKNLFPASTAKDLPQLEFLTVSICGVEEIVSAGEGLEKPLRFKFPQLSSLQLTYLNELKCFYPGQHTIVWPMLKKMDTDYSTLLKIVASERLSIQELNGNDQRESTIRRPFFLVEEVIPKLEELQLEKIDDIAMICDGQFPAEFFHHLKVLVLVGSVISGSASFPFTFFQIFYNLEIVQFFSSDFKYLVSCEGNVAGKADAATLLTRIRKLKLNFSENLTHIWKKDSVLAHILPNLETLEVLECNDLISLGSSPSASFQTLTTLKVQSCNMMINLVTPSVAQNLGVLSTPRLQRVKESRYHHKGRWTGDLNITIQQLYSEKVGYHGIYDFKFSDTFPELMEIWNTNPQEILDFKNLSRVEFCNCSSLKYIFTLSMALSLKQLFRLEVKECSTMEEVIVEQGVEEEPTNR</sequence>
<dbReference type="AlphaFoldDB" id="A0A6P5WWG7"/>
<evidence type="ECO:0000313" key="4">
    <source>
        <dbReference type="RefSeq" id="XP_022720203.1"/>
    </source>
</evidence>
<feature type="domain" description="Disease resistance protein At4g27190-like leucine-rich repeats" evidence="2">
    <location>
        <begin position="714"/>
        <end position="768"/>
    </location>
</feature>
<feature type="domain" description="Disease resistance protein At4g27190-like leucine-rich repeats" evidence="2">
    <location>
        <begin position="499"/>
        <end position="628"/>
    </location>
</feature>
<evidence type="ECO:0000256" key="1">
    <source>
        <dbReference type="ARBA" id="ARBA00022821"/>
    </source>
</evidence>
<dbReference type="SUPFAM" id="SSF52058">
    <property type="entry name" value="L domain-like"/>
    <property type="match status" value="1"/>
</dbReference>
<dbReference type="KEGG" id="dzi:111278033"/>
<dbReference type="RefSeq" id="XP_022720203.1">
    <property type="nucleotide sequence ID" value="XM_022864468.1"/>
</dbReference>
<dbReference type="InterPro" id="IPR032675">
    <property type="entry name" value="LRR_dom_sf"/>
</dbReference>
<dbReference type="Pfam" id="PF23247">
    <property type="entry name" value="LRR_RPS2"/>
    <property type="match status" value="4"/>
</dbReference>
<evidence type="ECO:0000259" key="2">
    <source>
        <dbReference type="Pfam" id="PF23247"/>
    </source>
</evidence>
<accession>A0A6P5WWG7</accession>
<dbReference type="Proteomes" id="UP000515121">
    <property type="component" value="Unplaced"/>
</dbReference>
<feature type="domain" description="Disease resistance protein At4g27190-like leucine-rich repeats" evidence="2">
    <location>
        <begin position="102"/>
        <end position="228"/>
    </location>
</feature>
<protein>
    <submittedName>
        <fullName evidence="4">Uncharacterized protein LOC111278033</fullName>
    </submittedName>
</protein>
<reference evidence="4" key="1">
    <citation type="submission" date="2025-08" db="UniProtKB">
        <authorList>
            <consortium name="RefSeq"/>
        </authorList>
    </citation>
    <scope>IDENTIFICATION</scope>
    <source>
        <tissue evidence="4">Fruit stalk</tissue>
    </source>
</reference>
<name>A0A6P5WWG7_DURZI</name>
<keyword evidence="1" id="KW-0611">Plant defense</keyword>
<feature type="domain" description="Disease resistance protein At4g27190-like leucine-rich repeats" evidence="2">
    <location>
        <begin position="256"/>
        <end position="403"/>
    </location>
</feature>
<dbReference type="InterPro" id="IPR057135">
    <property type="entry name" value="At4g27190-like_LRR"/>
</dbReference>
<proteinExistence type="predicted"/>
<dbReference type="PANTHER" id="PTHR33463">
    <property type="entry name" value="NB-ARC DOMAIN-CONTAINING PROTEIN-RELATED"/>
    <property type="match status" value="1"/>
</dbReference>
<organism evidence="3 4">
    <name type="scientific">Durio zibethinus</name>
    <name type="common">Durian</name>
    <dbReference type="NCBI Taxonomy" id="66656"/>
    <lineage>
        <taxon>Eukaryota</taxon>
        <taxon>Viridiplantae</taxon>
        <taxon>Streptophyta</taxon>
        <taxon>Embryophyta</taxon>
        <taxon>Tracheophyta</taxon>
        <taxon>Spermatophyta</taxon>
        <taxon>Magnoliopsida</taxon>
        <taxon>eudicotyledons</taxon>
        <taxon>Gunneridae</taxon>
        <taxon>Pentapetalae</taxon>
        <taxon>rosids</taxon>
        <taxon>malvids</taxon>
        <taxon>Malvales</taxon>
        <taxon>Malvaceae</taxon>
        <taxon>Helicteroideae</taxon>
        <taxon>Durio</taxon>
    </lineage>
</organism>
<dbReference type="SUPFAM" id="SSF52047">
    <property type="entry name" value="RNI-like"/>
    <property type="match status" value="1"/>
</dbReference>
<evidence type="ECO:0000313" key="3">
    <source>
        <dbReference type="Proteomes" id="UP000515121"/>
    </source>
</evidence>
<keyword evidence="3" id="KW-1185">Reference proteome</keyword>
<dbReference type="InterPro" id="IPR050905">
    <property type="entry name" value="Plant_NBS-LRR"/>
</dbReference>
<dbReference type="PANTHER" id="PTHR33463:SF197">
    <property type="entry name" value="DOMAIN-CONTAINING DISEASE RESISTANCE PROTEIN, PUTATIVE-RELATED"/>
    <property type="match status" value="1"/>
</dbReference>
<gene>
    <name evidence="4" type="primary">LOC111278033</name>
</gene>
<dbReference type="GeneID" id="111278033"/>